<evidence type="ECO:0000313" key="2">
    <source>
        <dbReference type="Proteomes" id="UP001444661"/>
    </source>
</evidence>
<reference evidence="1 2" key="1">
    <citation type="submission" date="2023-01" db="EMBL/GenBank/DDBJ databases">
        <title>Analysis of 21 Apiospora genomes using comparative genomics revels a genus with tremendous synthesis potential of carbohydrate active enzymes and secondary metabolites.</title>
        <authorList>
            <person name="Sorensen T."/>
        </authorList>
    </citation>
    <scope>NUCLEOTIDE SEQUENCE [LARGE SCALE GENOMIC DNA]</scope>
    <source>
        <strain evidence="1 2">CBS 33761</strain>
    </source>
</reference>
<organism evidence="1 2">
    <name type="scientific">Apiospora rasikravindrae</name>
    <dbReference type="NCBI Taxonomy" id="990691"/>
    <lineage>
        <taxon>Eukaryota</taxon>
        <taxon>Fungi</taxon>
        <taxon>Dikarya</taxon>
        <taxon>Ascomycota</taxon>
        <taxon>Pezizomycotina</taxon>
        <taxon>Sordariomycetes</taxon>
        <taxon>Xylariomycetidae</taxon>
        <taxon>Amphisphaeriales</taxon>
        <taxon>Apiosporaceae</taxon>
        <taxon>Apiospora</taxon>
    </lineage>
</organism>
<proteinExistence type="predicted"/>
<evidence type="ECO:0000313" key="1">
    <source>
        <dbReference type="EMBL" id="KAK8029560.1"/>
    </source>
</evidence>
<dbReference type="Proteomes" id="UP001444661">
    <property type="component" value="Unassembled WGS sequence"/>
</dbReference>
<accession>A0ABR1SCM2</accession>
<comment type="caution">
    <text evidence="1">The sequence shown here is derived from an EMBL/GenBank/DDBJ whole genome shotgun (WGS) entry which is preliminary data.</text>
</comment>
<sequence length="460" mass="51940">MAHSGLDFPPEIINLICDLLFEAELHALCGVNRRLRAVAEPRLYSELRWKWNFTWPEAPPRPYPMNTRVPPLIPFLRAVARRPELGAYVRTIGLECGEFDSYDATVHYRDTPALPVVGADLTDLVARVQSFNVPYADQWVQKLQRGRVVAFVALLLALTPNLQHLRIDEEYLPDKYIGLVLVKACMDQTVPGKGDPPNFDERLSLTSSMVDLLSLFYLPAAKGLPFSDGTAAPDWWPAAHQASPKDLISLDLTMRHEGYARRILSTTKNLKKLRWRWPGKPVYNEVTGEMVLYLHPYTASQCVSHIRRSLTDLAITIAHTELQLGHHYDTVQVQGTLSELARFPNLKTLEVPLIFLTTFFTPHVGLESPQLIAKCLPPSLESLTMLDTASFGPEWDDSPDSPFDPVEKWLAGSKSTTPCLSRVRFELRETARQDWGPTLADNSDEDLSARYGLNFKVARR</sequence>
<evidence type="ECO:0008006" key="3">
    <source>
        <dbReference type="Google" id="ProtNLM"/>
    </source>
</evidence>
<protein>
    <recommendedName>
        <fullName evidence="3">F-box domain-containing protein</fullName>
    </recommendedName>
</protein>
<dbReference type="EMBL" id="JAQQWK010000010">
    <property type="protein sequence ID" value="KAK8029560.1"/>
    <property type="molecule type" value="Genomic_DNA"/>
</dbReference>
<name>A0ABR1SCM2_9PEZI</name>
<keyword evidence="2" id="KW-1185">Reference proteome</keyword>
<gene>
    <name evidence="1" type="ORF">PG993_010851</name>
</gene>